<proteinExistence type="predicted"/>
<dbReference type="AlphaFoldDB" id="A0A485L220"/>
<dbReference type="Pfam" id="PF12796">
    <property type="entry name" value="Ank_2"/>
    <property type="match status" value="1"/>
</dbReference>
<dbReference type="Gene3D" id="1.25.40.20">
    <property type="entry name" value="Ankyrin repeat-containing domain"/>
    <property type="match status" value="2"/>
</dbReference>
<evidence type="ECO:0000313" key="3">
    <source>
        <dbReference type="Proteomes" id="UP000332933"/>
    </source>
</evidence>
<dbReference type="PANTHER" id="PTHR46586">
    <property type="entry name" value="ANKYRIN REPEAT-CONTAINING PROTEIN"/>
    <property type="match status" value="1"/>
</dbReference>
<dbReference type="OrthoDB" id="70387at2759"/>
<dbReference type="InterPro" id="IPR052050">
    <property type="entry name" value="SecEffector_AnkRepeat"/>
</dbReference>
<dbReference type="EMBL" id="VJMH01005573">
    <property type="protein sequence ID" value="KAF0694381.1"/>
    <property type="molecule type" value="Genomic_DNA"/>
</dbReference>
<dbReference type="InterPro" id="IPR002110">
    <property type="entry name" value="Ankyrin_rpt"/>
</dbReference>
<organism evidence="2 3">
    <name type="scientific">Aphanomyces stellatus</name>
    <dbReference type="NCBI Taxonomy" id="120398"/>
    <lineage>
        <taxon>Eukaryota</taxon>
        <taxon>Sar</taxon>
        <taxon>Stramenopiles</taxon>
        <taxon>Oomycota</taxon>
        <taxon>Saprolegniomycetes</taxon>
        <taxon>Saprolegniales</taxon>
        <taxon>Verrucalvaceae</taxon>
        <taxon>Aphanomyces</taxon>
    </lineage>
</organism>
<evidence type="ECO:0000313" key="2">
    <source>
        <dbReference type="EMBL" id="VFT91568.1"/>
    </source>
</evidence>
<dbReference type="PANTHER" id="PTHR46586:SF3">
    <property type="entry name" value="ANKYRIN REPEAT-CONTAINING PROTEIN"/>
    <property type="match status" value="1"/>
</dbReference>
<protein>
    <submittedName>
        <fullName evidence="2">Aste57867_14750 protein</fullName>
    </submittedName>
</protein>
<keyword evidence="3" id="KW-1185">Reference proteome</keyword>
<reference evidence="2 3" key="1">
    <citation type="submission" date="2019-03" db="EMBL/GenBank/DDBJ databases">
        <authorList>
            <person name="Gaulin E."/>
            <person name="Dumas B."/>
        </authorList>
    </citation>
    <scope>NUCLEOTIDE SEQUENCE [LARGE SCALE GENOMIC DNA]</scope>
    <source>
        <strain evidence="2">CBS 568.67</strain>
    </source>
</reference>
<sequence>MQPFVAFCPHPDPPLVPGTLNFGNSFCLDWDHLTLEPLAHLMAQSSCDYPSIAQASELLTRWVSQHGPSRLRLLFALLPRVRSIIALAAVCANNVSLVHHLDIEFDVGTLCEAHNLVETAARFGHVDVLRLITRLPRFNFVVTTQAIVDASKHGQVAALQFLHDWDGRTGGAWTTRAMDFAAANGHIVVVEWLHMHRTEGCSHWALDGAARNGHLKVVHFLVNHRTEGRVGDALVHAAREGHLKVVQYLLTKSSARQPVQAICAAVEQQRYDVVDTLYQHGGPTYVDDAVAHSKSQGNARVVELLQKVPLTIE</sequence>
<dbReference type="SUPFAM" id="SSF48403">
    <property type="entry name" value="Ankyrin repeat"/>
    <property type="match status" value="1"/>
</dbReference>
<dbReference type="EMBL" id="CAADRA010005594">
    <property type="protein sequence ID" value="VFT91568.1"/>
    <property type="molecule type" value="Genomic_DNA"/>
</dbReference>
<evidence type="ECO:0000313" key="1">
    <source>
        <dbReference type="EMBL" id="KAF0694381.1"/>
    </source>
</evidence>
<dbReference type="InterPro" id="IPR036770">
    <property type="entry name" value="Ankyrin_rpt-contain_sf"/>
</dbReference>
<accession>A0A485L220</accession>
<reference evidence="1" key="2">
    <citation type="submission" date="2019-06" db="EMBL/GenBank/DDBJ databases">
        <title>Genomics analysis of Aphanomyces spp. identifies a new class of oomycete effector associated with host adaptation.</title>
        <authorList>
            <person name="Gaulin E."/>
        </authorList>
    </citation>
    <scope>NUCLEOTIDE SEQUENCE</scope>
    <source>
        <strain evidence="1">CBS 578.67</strain>
    </source>
</reference>
<dbReference type="Proteomes" id="UP000332933">
    <property type="component" value="Unassembled WGS sequence"/>
</dbReference>
<gene>
    <name evidence="2" type="primary">Aste57867_14750</name>
    <name evidence="1" type="ORF">As57867_014695</name>
    <name evidence="2" type="ORF">ASTE57867_14750</name>
</gene>
<name>A0A485L220_9STRA</name>